<keyword evidence="2" id="KW-1185">Reference proteome</keyword>
<dbReference type="EMBL" id="REGN01007591">
    <property type="protein sequence ID" value="RNA05827.1"/>
    <property type="molecule type" value="Genomic_DNA"/>
</dbReference>
<proteinExistence type="predicted"/>
<protein>
    <submittedName>
        <fullName evidence="1">Uncharacterized protein</fullName>
    </submittedName>
</protein>
<organism evidence="1 2">
    <name type="scientific">Brachionus plicatilis</name>
    <name type="common">Marine rotifer</name>
    <name type="synonym">Brachionus muelleri</name>
    <dbReference type="NCBI Taxonomy" id="10195"/>
    <lineage>
        <taxon>Eukaryota</taxon>
        <taxon>Metazoa</taxon>
        <taxon>Spiralia</taxon>
        <taxon>Gnathifera</taxon>
        <taxon>Rotifera</taxon>
        <taxon>Eurotatoria</taxon>
        <taxon>Monogononta</taxon>
        <taxon>Pseudotrocha</taxon>
        <taxon>Ploima</taxon>
        <taxon>Brachionidae</taxon>
        <taxon>Brachionus</taxon>
    </lineage>
</organism>
<dbReference type="AlphaFoldDB" id="A0A3M7Q317"/>
<gene>
    <name evidence="1" type="ORF">BpHYR1_002076</name>
</gene>
<sequence length="67" mass="7999">MALSNRTPSAILILNDLKKEKETSLNRKPIFNHPFIYLILDISHCDENRCYEIFDKCFENLFVCYEK</sequence>
<comment type="caution">
    <text evidence="1">The sequence shown here is derived from an EMBL/GenBank/DDBJ whole genome shotgun (WGS) entry which is preliminary data.</text>
</comment>
<reference evidence="1 2" key="1">
    <citation type="journal article" date="2018" name="Sci. Rep.">
        <title>Genomic signatures of local adaptation to the degree of environmental predictability in rotifers.</title>
        <authorList>
            <person name="Franch-Gras L."/>
            <person name="Hahn C."/>
            <person name="Garcia-Roger E.M."/>
            <person name="Carmona M.J."/>
            <person name="Serra M."/>
            <person name="Gomez A."/>
        </authorList>
    </citation>
    <scope>NUCLEOTIDE SEQUENCE [LARGE SCALE GENOMIC DNA]</scope>
    <source>
        <strain evidence="1">HYR1</strain>
    </source>
</reference>
<accession>A0A3M7Q317</accession>
<evidence type="ECO:0000313" key="1">
    <source>
        <dbReference type="EMBL" id="RNA05827.1"/>
    </source>
</evidence>
<dbReference type="Proteomes" id="UP000276133">
    <property type="component" value="Unassembled WGS sequence"/>
</dbReference>
<evidence type="ECO:0000313" key="2">
    <source>
        <dbReference type="Proteomes" id="UP000276133"/>
    </source>
</evidence>
<name>A0A3M7Q317_BRAPC</name>